<reference evidence="2" key="1">
    <citation type="submission" date="2016-05" db="EMBL/GenBank/DDBJ databases">
        <title>Comparative genomics of biotechnologically important yeasts.</title>
        <authorList>
            <consortium name="DOE Joint Genome Institute"/>
            <person name="Riley R."/>
            <person name="Haridas S."/>
            <person name="Wolfe K.H."/>
            <person name="Lopes M.R."/>
            <person name="Hittinger C.T."/>
            <person name="Goker M."/>
            <person name="Salamov A."/>
            <person name="Wisecaver J."/>
            <person name="Long T.M."/>
            <person name="Aerts A.L."/>
            <person name="Barry K."/>
            <person name="Choi C."/>
            <person name="Clum A."/>
            <person name="Coughlan A.Y."/>
            <person name="Deshpande S."/>
            <person name="Douglass A.P."/>
            <person name="Hanson S.J."/>
            <person name="Klenk H.-P."/>
            <person name="Labutti K."/>
            <person name="Lapidus A."/>
            <person name="Lindquist E."/>
            <person name="Lipzen A."/>
            <person name="Meier-Kolthoff J.P."/>
            <person name="Ohm R.A."/>
            <person name="Otillar R.P."/>
            <person name="Pangilinan J."/>
            <person name="Peng Y."/>
            <person name="Rokas A."/>
            <person name="Rosa C.A."/>
            <person name="Scheuner C."/>
            <person name="Sibirny A.A."/>
            <person name="Slot J.C."/>
            <person name="Stielow J.B."/>
            <person name="Sun H."/>
            <person name="Kurtzman C.P."/>
            <person name="Blackwell M."/>
            <person name="Grigoriev I.V."/>
            <person name="Jeffries T.W."/>
        </authorList>
    </citation>
    <scope>NUCLEOTIDE SEQUENCE [LARGE SCALE GENOMIC DNA]</scope>
    <source>
        <strain evidence="2">NRRL Y-17324</strain>
    </source>
</reference>
<organism evidence="1 2">
    <name type="scientific">Suhomyces tanzawaensis NRRL Y-17324</name>
    <dbReference type="NCBI Taxonomy" id="984487"/>
    <lineage>
        <taxon>Eukaryota</taxon>
        <taxon>Fungi</taxon>
        <taxon>Dikarya</taxon>
        <taxon>Ascomycota</taxon>
        <taxon>Saccharomycotina</taxon>
        <taxon>Pichiomycetes</taxon>
        <taxon>Debaryomycetaceae</taxon>
        <taxon>Suhomyces</taxon>
    </lineage>
</organism>
<protein>
    <submittedName>
        <fullName evidence="1">Uncharacterized protein</fullName>
    </submittedName>
</protein>
<keyword evidence="2" id="KW-1185">Reference proteome</keyword>
<proteinExistence type="predicted"/>
<sequence length="74" mass="7880">MGVLETPGVPPSPIVLPRSLPHCGLCTPAADCTTALPSLIRTTAATPGFLARTYGKLQLDQKRNLPSSNRPHYI</sequence>
<name>A0A1E4SH71_9ASCO</name>
<dbReference type="GeneID" id="30982007"/>
<dbReference type="AlphaFoldDB" id="A0A1E4SH71"/>
<evidence type="ECO:0000313" key="2">
    <source>
        <dbReference type="Proteomes" id="UP000094285"/>
    </source>
</evidence>
<dbReference type="RefSeq" id="XP_020063947.1">
    <property type="nucleotide sequence ID" value="XM_020207870.1"/>
</dbReference>
<accession>A0A1E4SH71</accession>
<dbReference type="Proteomes" id="UP000094285">
    <property type="component" value="Unassembled WGS sequence"/>
</dbReference>
<dbReference type="EMBL" id="KV453913">
    <property type="protein sequence ID" value="ODV78825.1"/>
    <property type="molecule type" value="Genomic_DNA"/>
</dbReference>
<gene>
    <name evidence="1" type="ORF">CANTADRAFT_26754</name>
</gene>
<evidence type="ECO:0000313" key="1">
    <source>
        <dbReference type="EMBL" id="ODV78825.1"/>
    </source>
</evidence>